<dbReference type="EMBL" id="JAVHJO010000002">
    <property type="protein sequence ID" value="KAK6542589.1"/>
    <property type="molecule type" value="Genomic_DNA"/>
</dbReference>
<evidence type="ECO:0008006" key="3">
    <source>
        <dbReference type="Google" id="ProtNLM"/>
    </source>
</evidence>
<sequence>MSKTILSLPNEILNLIFDQICIASELPGYGPRRFMFSLRLETYKISCTCRRFYKLLLPRLYFDSHIIWHNDDTYFRFERLLPQSKLEVQRDYEGYCNNGMFVRTLNVICEAVWDGDYKREIAHFKATTPRWLQLNILDLLILLLPRFNNLKRVQFSHSQINSSSEFNTIFTAIKRTVQRCTVLKELAIYLDVSLDDEPAMVEETEKTVMDYPHLDKLSISVDIGVWDMDGADQIRIEALEALCELLWPAAESAITFHLRCEIYDIIVSLTPDPDRAEPRVAFPQRSYKLPRVKQVEINQNATSVWVLQNWFVIEESKVQTLVLLQKKKPKEFSQIVGRTGYI</sequence>
<dbReference type="Proteomes" id="UP001365542">
    <property type="component" value="Unassembled WGS sequence"/>
</dbReference>
<evidence type="ECO:0000313" key="1">
    <source>
        <dbReference type="EMBL" id="KAK6542589.1"/>
    </source>
</evidence>
<gene>
    <name evidence="1" type="ORF">TWF694_006535</name>
</gene>
<keyword evidence="2" id="KW-1185">Reference proteome</keyword>
<protein>
    <recommendedName>
        <fullName evidence="3">F-box domain-containing protein</fullName>
    </recommendedName>
</protein>
<organism evidence="1 2">
    <name type="scientific">Orbilia ellipsospora</name>
    <dbReference type="NCBI Taxonomy" id="2528407"/>
    <lineage>
        <taxon>Eukaryota</taxon>
        <taxon>Fungi</taxon>
        <taxon>Dikarya</taxon>
        <taxon>Ascomycota</taxon>
        <taxon>Pezizomycotina</taxon>
        <taxon>Orbiliomycetes</taxon>
        <taxon>Orbiliales</taxon>
        <taxon>Orbiliaceae</taxon>
        <taxon>Orbilia</taxon>
    </lineage>
</organism>
<proteinExistence type="predicted"/>
<comment type="caution">
    <text evidence="1">The sequence shown here is derived from an EMBL/GenBank/DDBJ whole genome shotgun (WGS) entry which is preliminary data.</text>
</comment>
<accession>A0AAV9XKD2</accession>
<reference evidence="1 2" key="1">
    <citation type="submission" date="2019-10" db="EMBL/GenBank/DDBJ databases">
        <authorList>
            <person name="Palmer J.M."/>
        </authorList>
    </citation>
    <scope>NUCLEOTIDE SEQUENCE [LARGE SCALE GENOMIC DNA]</scope>
    <source>
        <strain evidence="1 2">TWF694</strain>
    </source>
</reference>
<dbReference type="AlphaFoldDB" id="A0AAV9XKD2"/>
<evidence type="ECO:0000313" key="2">
    <source>
        <dbReference type="Proteomes" id="UP001365542"/>
    </source>
</evidence>
<name>A0AAV9XKD2_9PEZI</name>